<feature type="binding site" evidence="9">
    <location>
        <position position="9"/>
    </location>
    <ligand>
        <name>Mg(2+)</name>
        <dbReference type="ChEBI" id="CHEBI:18420"/>
    </ligand>
</feature>
<keyword evidence="4 9" id="KW-0479">Metal-binding</keyword>
<dbReference type="RefSeq" id="WP_135415141.1">
    <property type="nucleotide sequence ID" value="NZ_SRLB01000009.1"/>
</dbReference>
<comment type="cofactor">
    <cofactor evidence="9">
        <name>Mg(2+)</name>
        <dbReference type="ChEBI" id="CHEBI:18420"/>
    </cofactor>
    <cofactor evidence="9">
        <name>Mn(2+)</name>
        <dbReference type="ChEBI" id="CHEBI:29035"/>
    </cofactor>
    <text evidence="9">Mg(2+). Can also accept Mn(2+).</text>
</comment>
<dbReference type="SUPFAM" id="SSF53067">
    <property type="entry name" value="Actin-like ATPase domain"/>
    <property type="match status" value="2"/>
</dbReference>
<comment type="catalytic activity">
    <reaction evidence="9">
        <text>acetate + ATP = acetyl phosphate + ADP</text>
        <dbReference type="Rhea" id="RHEA:11352"/>
        <dbReference type="ChEBI" id="CHEBI:22191"/>
        <dbReference type="ChEBI" id="CHEBI:30089"/>
        <dbReference type="ChEBI" id="CHEBI:30616"/>
        <dbReference type="ChEBI" id="CHEBI:456216"/>
        <dbReference type="EC" id="2.7.2.1"/>
    </reaction>
</comment>
<organism evidence="11 12">
    <name type="scientific">Methylobacterium nonmethylotrophicum</name>
    <dbReference type="NCBI Taxonomy" id="1141884"/>
    <lineage>
        <taxon>Bacteria</taxon>
        <taxon>Pseudomonadati</taxon>
        <taxon>Pseudomonadota</taxon>
        <taxon>Alphaproteobacteria</taxon>
        <taxon>Hyphomicrobiales</taxon>
        <taxon>Methylobacteriaceae</taxon>
        <taxon>Methylobacterium</taxon>
    </lineage>
</organism>
<evidence type="ECO:0000256" key="1">
    <source>
        <dbReference type="ARBA" id="ARBA00008748"/>
    </source>
</evidence>
<keyword evidence="12" id="KW-1185">Reference proteome</keyword>
<evidence type="ECO:0000256" key="9">
    <source>
        <dbReference type="HAMAP-Rule" id="MF_00020"/>
    </source>
</evidence>
<keyword evidence="8 9" id="KW-0460">Magnesium</keyword>
<dbReference type="GO" id="GO:0000287">
    <property type="term" value="F:magnesium ion binding"/>
    <property type="evidence" value="ECO:0007669"/>
    <property type="project" value="UniProtKB-UniRule"/>
</dbReference>
<comment type="subunit">
    <text evidence="9">Homodimer.</text>
</comment>
<evidence type="ECO:0000256" key="5">
    <source>
        <dbReference type="ARBA" id="ARBA00022741"/>
    </source>
</evidence>
<dbReference type="InterPro" id="IPR004372">
    <property type="entry name" value="Ac/propionate_kinase"/>
</dbReference>
<sequence>MIPASLVLNAGSSSLKFQVFEPEDIFEPEGSFEPGETFGPGEGGAPRRLYRGLFEGLGGAAHMIVRDHTGAVVADERFGAGDVGRETALGHEEALLHVAAWLRDHARGHRLAAVGHRVVHGGADYAAPVRVDDAVLAALERLVPLAPLHQPHNLAPIRIVRRRFPDLPQVACFDTAFHRGQPEIAQRFALPAEVTDRGVRRYGFHGLSYAFVAERLGACAPALAAGRVVVAHLGSGASLCALAGGRSVAATMGFSALDGLPMGTRCGSLDPGVVFYLLREMHLDADEAERLLYTRSGLLGVSGLSGDMRTLRARAAEDRRARTAIDLFVYRIGRELGSLVAALGGIDGLVFTGGIGENDAATRAEVLRGAAWTGFRLDEAANDAGGPRITRGPGPQAFVIPTDEEAMIARGMRAVLAPASRPAL</sequence>
<evidence type="ECO:0000256" key="10">
    <source>
        <dbReference type="RuleBase" id="RU003835"/>
    </source>
</evidence>
<keyword evidence="6 9" id="KW-0418">Kinase</keyword>
<dbReference type="AlphaFoldDB" id="A0A4Z0NPQ6"/>
<dbReference type="UniPathway" id="UPA00340">
    <property type="reaction ID" value="UER00458"/>
</dbReference>
<dbReference type="GO" id="GO:0006083">
    <property type="term" value="P:acetate metabolic process"/>
    <property type="evidence" value="ECO:0007669"/>
    <property type="project" value="TreeGrafter"/>
</dbReference>
<dbReference type="InterPro" id="IPR000890">
    <property type="entry name" value="Aliphatic_acid_kin_short-chain"/>
</dbReference>
<evidence type="ECO:0000313" key="12">
    <source>
        <dbReference type="Proteomes" id="UP000297535"/>
    </source>
</evidence>
<evidence type="ECO:0000256" key="7">
    <source>
        <dbReference type="ARBA" id="ARBA00022840"/>
    </source>
</evidence>
<accession>A0A4Z0NPQ6</accession>
<dbReference type="PANTHER" id="PTHR21060">
    <property type="entry name" value="ACETATE KINASE"/>
    <property type="match status" value="1"/>
</dbReference>
<dbReference type="PIRSF" id="PIRSF000722">
    <property type="entry name" value="Acetate_prop_kin"/>
    <property type="match status" value="1"/>
</dbReference>
<feature type="site" description="Transition state stabilizer" evidence="9">
    <location>
        <position position="205"/>
    </location>
</feature>
<keyword evidence="2 9" id="KW-0963">Cytoplasm</keyword>
<gene>
    <name evidence="9" type="primary">ackA</name>
    <name evidence="11" type="ORF">EU555_13365</name>
</gene>
<dbReference type="NCBIfam" id="TIGR00016">
    <property type="entry name" value="ackA"/>
    <property type="match status" value="1"/>
</dbReference>
<dbReference type="InterPro" id="IPR023865">
    <property type="entry name" value="Aliphatic_acid_kinase_CS"/>
</dbReference>
<dbReference type="OrthoDB" id="9802453at2"/>
<dbReference type="GO" id="GO:0008776">
    <property type="term" value="F:acetate kinase activity"/>
    <property type="evidence" value="ECO:0007669"/>
    <property type="project" value="UniProtKB-UniRule"/>
</dbReference>
<feature type="binding site" evidence="9">
    <location>
        <begin position="232"/>
        <end position="236"/>
    </location>
    <ligand>
        <name>ATP</name>
        <dbReference type="ChEBI" id="CHEBI:30616"/>
    </ligand>
</feature>
<name>A0A4Z0NPQ6_9HYPH</name>
<dbReference type="Pfam" id="PF00871">
    <property type="entry name" value="Acetate_kinase"/>
    <property type="match status" value="1"/>
</dbReference>
<dbReference type="Gene3D" id="3.30.420.40">
    <property type="match status" value="2"/>
</dbReference>
<feature type="binding site" evidence="9">
    <location>
        <position position="117"/>
    </location>
    <ligand>
        <name>substrate</name>
    </ligand>
</feature>
<evidence type="ECO:0000256" key="8">
    <source>
        <dbReference type="ARBA" id="ARBA00022842"/>
    </source>
</evidence>
<keyword evidence="7 9" id="KW-0067">ATP-binding</keyword>
<comment type="function">
    <text evidence="9">Catalyzes the formation of acetyl phosphate from acetate and ATP. Can also catalyze the reverse reaction.</text>
</comment>
<feature type="active site" description="Proton donor/acceptor" evidence="9">
    <location>
        <position position="174"/>
    </location>
</feature>
<dbReference type="EMBL" id="SRLB01000009">
    <property type="protein sequence ID" value="TGD98902.1"/>
    <property type="molecule type" value="Genomic_DNA"/>
</dbReference>
<proteinExistence type="inferred from homology"/>
<evidence type="ECO:0000256" key="3">
    <source>
        <dbReference type="ARBA" id="ARBA00022679"/>
    </source>
</evidence>
<evidence type="ECO:0000313" key="11">
    <source>
        <dbReference type="EMBL" id="TGD98902.1"/>
    </source>
</evidence>
<dbReference type="InterPro" id="IPR043129">
    <property type="entry name" value="ATPase_NBD"/>
</dbReference>
<dbReference type="Proteomes" id="UP000297535">
    <property type="component" value="Unassembled WGS sequence"/>
</dbReference>
<evidence type="ECO:0000256" key="4">
    <source>
        <dbReference type="ARBA" id="ARBA00022723"/>
    </source>
</evidence>
<feature type="binding site" evidence="9">
    <location>
        <begin position="354"/>
        <end position="358"/>
    </location>
    <ligand>
        <name>ATP</name>
        <dbReference type="ChEBI" id="CHEBI:30616"/>
    </ligand>
</feature>
<dbReference type="PRINTS" id="PR00471">
    <property type="entry name" value="ACETATEKNASE"/>
</dbReference>
<comment type="pathway">
    <text evidence="9">Metabolic intermediate biosynthesis; acetyl-CoA biosynthesis; acetyl-CoA from acetate: step 1/2.</text>
</comment>
<feature type="binding site" evidence="9">
    <location>
        <position position="16"/>
    </location>
    <ligand>
        <name>ATP</name>
        <dbReference type="ChEBI" id="CHEBI:30616"/>
    </ligand>
</feature>
<evidence type="ECO:0000256" key="2">
    <source>
        <dbReference type="ARBA" id="ARBA00022490"/>
    </source>
</evidence>
<keyword evidence="5 9" id="KW-0547">Nucleotide-binding</keyword>
<feature type="site" description="Transition state stabilizer" evidence="9">
    <location>
        <position position="265"/>
    </location>
</feature>
<comment type="subcellular location">
    <subcellularLocation>
        <location evidence="9">Cytoplasm</location>
    </subcellularLocation>
</comment>
<dbReference type="GO" id="GO:0005829">
    <property type="term" value="C:cytosol"/>
    <property type="evidence" value="ECO:0007669"/>
    <property type="project" value="TreeGrafter"/>
</dbReference>
<comment type="similarity">
    <text evidence="1 9 10">Belongs to the acetokinase family.</text>
</comment>
<keyword evidence="3 9" id="KW-0808">Transferase</keyword>
<dbReference type="GO" id="GO:0006085">
    <property type="term" value="P:acetyl-CoA biosynthetic process"/>
    <property type="evidence" value="ECO:0007669"/>
    <property type="project" value="UniProtKB-UniRule"/>
</dbReference>
<dbReference type="HAMAP" id="MF_00020">
    <property type="entry name" value="Acetate_kinase"/>
    <property type="match status" value="1"/>
</dbReference>
<feature type="binding site" evidence="9">
    <location>
        <begin position="307"/>
        <end position="309"/>
    </location>
    <ligand>
        <name>ATP</name>
        <dbReference type="ChEBI" id="CHEBI:30616"/>
    </ligand>
</feature>
<comment type="caution">
    <text evidence="11">The sequence shown here is derived from an EMBL/GenBank/DDBJ whole genome shotgun (WGS) entry which is preliminary data.</text>
</comment>
<evidence type="ECO:0000256" key="6">
    <source>
        <dbReference type="ARBA" id="ARBA00022777"/>
    </source>
</evidence>
<protein>
    <recommendedName>
        <fullName evidence="9">Acetate kinase</fullName>
        <ecNumber evidence="9">2.7.2.1</ecNumber>
    </recommendedName>
    <alternativeName>
        <fullName evidence="9">Acetokinase</fullName>
    </alternativeName>
</protein>
<dbReference type="GO" id="GO:0005524">
    <property type="term" value="F:ATP binding"/>
    <property type="evidence" value="ECO:0007669"/>
    <property type="project" value="UniProtKB-KW"/>
</dbReference>
<reference evidence="11 12" key="1">
    <citation type="submission" date="2019-04" db="EMBL/GenBank/DDBJ databases">
        <authorList>
            <person name="Feng G."/>
            <person name="Zhu H."/>
        </authorList>
    </citation>
    <scope>NUCLEOTIDE SEQUENCE [LARGE SCALE GENOMIC DNA]</scope>
    <source>
        <strain evidence="11 12">6HR-1</strain>
    </source>
</reference>
<dbReference type="PANTHER" id="PTHR21060:SF21">
    <property type="entry name" value="ACETATE KINASE"/>
    <property type="match status" value="1"/>
</dbReference>
<dbReference type="EC" id="2.7.2.1" evidence="9"/>
<dbReference type="PROSITE" id="PS01076">
    <property type="entry name" value="ACETATE_KINASE_2"/>
    <property type="match status" value="1"/>
</dbReference>
<feature type="binding site" evidence="9">
    <location>
        <position position="404"/>
    </location>
    <ligand>
        <name>Mg(2+)</name>
        <dbReference type="ChEBI" id="CHEBI:18420"/>
    </ligand>
</feature>